<evidence type="ECO:0000259" key="1">
    <source>
        <dbReference type="SMART" id="SM00849"/>
    </source>
</evidence>
<dbReference type="PANTHER" id="PTHR42951:SF4">
    <property type="entry name" value="ACYL-COENZYME A THIOESTERASE MBLAC2"/>
    <property type="match status" value="1"/>
</dbReference>
<dbReference type="AlphaFoldDB" id="A0A6A7AQR9"/>
<gene>
    <name evidence="2" type="ORF">T440DRAFT_460074</name>
</gene>
<reference evidence="2" key="1">
    <citation type="submission" date="2020-01" db="EMBL/GenBank/DDBJ databases">
        <authorList>
            <consortium name="DOE Joint Genome Institute"/>
            <person name="Haridas S."/>
            <person name="Albert R."/>
            <person name="Binder M."/>
            <person name="Bloem J."/>
            <person name="Labutti K."/>
            <person name="Salamov A."/>
            <person name="Andreopoulos B."/>
            <person name="Baker S.E."/>
            <person name="Barry K."/>
            <person name="Bills G."/>
            <person name="Bluhm B.H."/>
            <person name="Cannon C."/>
            <person name="Castanera R."/>
            <person name="Culley D.E."/>
            <person name="Daum C."/>
            <person name="Ezra D."/>
            <person name="Gonzalez J.B."/>
            <person name="Henrissat B."/>
            <person name="Kuo A."/>
            <person name="Liang C."/>
            <person name="Lipzen A."/>
            <person name="Lutzoni F."/>
            <person name="Magnuson J."/>
            <person name="Mondo S."/>
            <person name="Nolan M."/>
            <person name="Ohm R."/>
            <person name="Pangilinan J."/>
            <person name="Park H.-J."/>
            <person name="Ramirez L."/>
            <person name="Alfaro M."/>
            <person name="Sun H."/>
            <person name="Tritt A."/>
            <person name="Yoshinaga Y."/>
            <person name="Zwiers L.-H."/>
            <person name="Turgeon B.G."/>
            <person name="Goodwin S.B."/>
            <person name="Spatafora J.W."/>
            <person name="Crous P.W."/>
            <person name="Grigoriev I.V."/>
        </authorList>
    </citation>
    <scope>NUCLEOTIDE SEQUENCE</scope>
    <source>
        <strain evidence="2">IPT5</strain>
    </source>
</reference>
<keyword evidence="3" id="KW-1185">Reference proteome</keyword>
<dbReference type="EMBL" id="MU006344">
    <property type="protein sequence ID" value="KAF2845636.1"/>
    <property type="molecule type" value="Genomic_DNA"/>
</dbReference>
<dbReference type="InterPro" id="IPR036866">
    <property type="entry name" value="RibonucZ/Hydroxyglut_hydro"/>
</dbReference>
<name>A0A6A7AQR9_9PLEO</name>
<dbReference type="InterPro" id="IPR050855">
    <property type="entry name" value="NDM-1-like"/>
</dbReference>
<evidence type="ECO:0000313" key="3">
    <source>
        <dbReference type="Proteomes" id="UP000799423"/>
    </source>
</evidence>
<dbReference type="InterPro" id="IPR001279">
    <property type="entry name" value="Metallo-B-lactamas"/>
</dbReference>
<dbReference type="SUPFAM" id="SSF56281">
    <property type="entry name" value="Metallo-hydrolase/oxidoreductase"/>
    <property type="match status" value="1"/>
</dbReference>
<dbReference type="OrthoDB" id="3341310at2759"/>
<dbReference type="CDD" id="cd06262">
    <property type="entry name" value="metallo-hydrolase-like_MBL-fold"/>
    <property type="match status" value="1"/>
</dbReference>
<organism evidence="2 3">
    <name type="scientific">Plenodomus tracheiphilus IPT5</name>
    <dbReference type="NCBI Taxonomy" id="1408161"/>
    <lineage>
        <taxon>Eukaryota</taxon>
        <taxon>Fungi</taxon>
        <taxon>Dikarya</taxon>
        <taxon>Ascomycota</taxon>
        <taxon>Pezizomycotina</taxon>
        <taxon>Dothideomycetes</taxon>
        <taxon>Pleosporomycetidae</taxon>
        <taxon>Pleosporales</taxon>
        <taxon>Pleosporineae</taxon>
        <taxon>Leptosphaeriaceae</taxon>
        <taxon>Plenodomus</taxon>
    </lineage>
</organism>
<evidence type="ECO:0000313" key="2">
    <source>
        <dbReference type="EMBL" id="KAF2845636.1"/>
    </source>
</evidence>
<dbReference type="Proteomes" id="UP000799423">
    <property type="component" value="Unassembled WGS sequence"/>
</dbReference>
<dbReference type="PANTHER" id="PTHR42951">
    <property type="entry name" value="METALLO-BETA-LACTAMASE DOMAIN-CONTAINING"/>
    <property type="match status" value="1"/>
</dbReference>
<feature type="domain" description="Metallo-beta-lactamase" evidence="1">
    <location>
        <begin position="57"/>
        <end position="260"/>
    </location>
</feature>
<proteinExistence type="predicted"/>
<dbReference type="Gene3D" id="3.60.15.10">
    <property type="entry name" value="Ribonuclease Z/Hydroxyacylglutathione hydrolase-like"/>
    <property type="match status" value="1"/>
</dbReference>
<accession>A0A6A7AQR9</accession>
<dbReference type="SMART" id="SM00849">
    <property type="entry name" value="Lactamase_B"/>
    <property type="match status" value="1"/>
</dbReference>
<protein>
    <recommendedName>
        <fullName evidence="1">Metallo-beta-lactamase domain-containing protein</fullName>
    </recommendedName>
</protein>
<sequence length="381" mass="42989">MCTTLYACTESQSNSAMCPFSIRQVNNTTYLIRERDEFGEFPHIYVKKCSQTDAAGRHTSVLLINDTGVGTSAARCLKHPPWNINSFIEHHLNPNGDIPYLVLLSHCHYDHILGLNSLLQSQNEIGAQADTPSQVQIASSAHGRLFTTPYTNLQEHSLCNNLGCSAPKYQTSKWAADHAPIVYSHPSGVTMSLPIITMHTPGHTPDSLSWLDVEEQTLYVGDSFYEQQSEDSRNAPWGPEDPASILFTKESDLSDWWQSLNRLIDFVKRSGEEFGQPVKLAAGHVTAEVNALEFLAQIKHFMMKVLTDKLTFARQPDKRGEAFGHWSDQTNERFSLGAPLRVVEDGRRRILEEGSFRMHVATYLVDVWPSSRLYLTFNYRN</sequence>